<sequence length="120" mass="12909">MKIAISTAGINLDAPVDSRFGRAPKFIVYNSDFDTFHVEKNEQNLNAAQGAGIQSALHLCDEKVDCVITGNCGPKAFETLRAAKIDICTCAACTVADAIEKYKHGELVSISKPNVQGHWA</sequence>
<dbReference type="Gene3D" id="3.30.420.130">
    <property type="entry name" value="Dinitrogenase iron-molybdenum cofactor biosynthesis domain"/>
    <property type="match status" value="1"/>
</dbReference>
<reference evidence="2 3" key="1">
    <citation type="submission" date="2019-04" db="EMBL/GenBank/DDBJ databases">
        <authorList>
            <person name="Van Vliet M D."/>
        </authorList>
    </citation>
    <scope>NUCLEOTIDE SEQUENCE [LARGE SCALE GENOMIC DNA]</scope>
    <source>
        <strain evidence="2 3">F21</strain>
    </source>
</reference>
<accession>A0A6C2UKX8</accession>
<dbReference type="InterPro" id="IPR003731">
    <property type="entry name" value="Di-Nase_FeMo-co_biosynth"/>
</dbReference>
<dbReference type="AlphaFoldDB" id="A0A6C2UKX8"/>
<dbReference type="RefSeq" id="WP_136061412.1">
    <property type="nucleotide sequence ID" value="NZ_CAAHFH010000001.1"/>
</dbReference>
<dbReference type="InterPro" id="IPR036105">
    <property type="entry name" value="DiNase_FeMo-co_biosyn_sf"/>
</dbReference>
<dbReference type="SUPFAM" id="SSF53146">
    <property type="entry name" value="Nitrogenase accessory factor-like"/>
    <property type="match status" value="1"/>
</dbReference>
<dbReference type="Pfam" id="PF02579">
    <property type="entry name" value="Nitro_FeMo-Co"/>
    <property type="match status" value="1"/>
</dbReference>
<feature type="domain" description="Dinitrogenase iron-molybdenum cofactor biosynthesis" evidence="1">
    <location>
        <begin position="13"/>
        <end position="103"/>
    </location>
</feature>
<dbReference type="InterPro" id="IPR033913">
    <property type="entry name" value="MTH1175_dom"/>
</dbReference>
<proteinExistence type="predicted"/>
<evidence type="ECO:0000313" key="3">
    <source>
        <dbReference type="Proteomes" id="UP000346198"/>
    </source>
</evidence>
<keyword evidence="3" id="KW-1185">Reference proteome</keyword>
<evidence type="ECO:0000259" key="1">
    <source>
        <dbReference type="Pfam" id="PF02579"/>
    </source>
</evidence>
<dbReference type="Proteomes" id="UP000346198">
    <property type="component" value="Unassembled WGS sequence"/>
</dbReference>
<name>A0A6C2UKX8_9BACT</name>
<dbReference type="CDD" id="cd00851">
    <property type="entry name" value="MTH1175"/>
    <property type="match status" value="1"/>
</dbReference>
<dbReference type="EMBL" id="CAAHFH010000001">
    <property type="protein sequence ID" value="VGO19954.1"/>
    <property type="molecule type" value="Genomic_DNA"/>
</dbReference>
<protein>
    <recommendedName>
        <fullName evidence="1">Dinitrogenase iron-molybdenum cofactor biosynthesis domain-containing protein</fullName>
    </recommendedName>
</protein>
<dbReference type="PANTHER" id="PTHR42983:SF1">
    <property type="entry name" value="IRON-MOLYBDENUM PROTEIN"/>
    <property type="match status" value="1"/>
</dbReference>
<evidence type="ECO:0000313" key="2">
    <source>
        <dbReference type="EMBL" id="VGO19954.1"/>
    </source>
</evidence>
<dbReference type="PANTHER" id="PTHR42983">
    <property type="entry name" value="DINITROGENASE IRON-MOLYBDENUM COFACTOR PROTEIN-RELATED"/>
    <property type="match status" value="1"/>
</dbReference>
<organism evidence="2 3">
    <name type="scientific">Pontiella sulfatireligans</name>
    <dbReference type="NCBI Taxonomy" id="2750658"/>
    <lineage>
        <taxon>Bacteria</taxon>
        <taxon>Pseudomonadati</taxon>
        <taxon>Kiritimatiellota</taxon>
        <taxon>Kiritimatiellia</taxon>
        <taxon>Kiritimatiellales</taxon>
        <taxon>Pontiellaceae</taxon>
        <taxon>Pontiella</taxon>
    </lineage>
</organism>
<gene>
    <name evidence="2" type="ORF">SCARR_02014</name>
</gene>